<dbReference type="EMBL" id="JBHLTM010000079">
    <property type="protein sequence ID" value="MFC0686937.1"/>
    <property type="molecule type" value="Genomic_DNA"/>
</dbReference>
<comment type="caution">
    <text evidence="3">The sequence shown here is derived from an EMBL/GenBank/DDBJ whole genome shotgun (WGS) entry which is preliminary data.</text>
</comment>
<keyword evidence="1" id="KW-0472">Membrane</keyword>
<evidence type="ECO:0000259" key="2">
    <source>
        <dbReference type="Pfam" id="PF13400"/>
    </source>
</evidence>
<keyword evidence="1" id="KW-1133">Transmembrane helix</keyword>
<dbReference type="InterPro" id="IPR028087">
    <property type="entry name" value="Tad_N"/>
</dbReference>
<evidence type="ECO:0000313" key="4">
    <source>
        <dbReference type="Proteomes" id="UP001589858"/>
    </source>
</evidence>
<sequence>MRLLRYRFLRLLRDTAGNILPLAAVGMMVAAAVVGSGIDLSRDYKVRNQLQAACDAAVLAGRRTVTTAGFDTASQTAANNYFATNFDSTSQEVTGTSFVPTSPDGGKTITGTASTTLNTLVMRLFGFNTFTVSVSCASSMGVGNADVMMVLDTTGSMGSILSGSQTRLAALQQAMKDFYTTLANATASTNARIRYGFVPYSTTVNVGKLLMAEDPDYIADTWTYQTRTAVYFDYSSATRTSTSTTYGNTSYGSSYRYTTGNGYSNQSTCLSNMPTSTTWADSGSESVTFTVSGTSPNMTVTRKVSQSQTQRVYSCAQSNNGRWYVNYQDNTRTETTNETWTSVKTVSPTPTANSEFYQWAYQPYSWPTDVFKTGEAATLYTGDNGTAVSSTWDGCILERSTVATSSISYNAVTGMSPSNAYDIDLDTVPSNAATRWGPLWPEAAYMRYNSGSNSTKSYASPTTSGAAATSPCPAQGQLLTEMSQSAFNTYANSLVANGNTYLDIGMIWGGRMISPSGVFQDNVNTAASNGGEVSRHLIFMTDGEMQTINTYQQAWGMEYWDRKVTSDGSSSTETTNHTKRFLAVCEAIKAKGVRVWVIAFTSTLSSDLTTCASANSSYTAANATELSTAFQEIAKQVGELRLTQ</sequence>
<dbReference type="RefSeq" id="WP_267219278.1">
    <property type="nucleotide sequence ID" value="NZ_JAPCWC010000003.1"/>
</dbReference>
<dbReference type="Pfam" id="PF13400">
    <property type="entry name" value="Tad"/>
    <property type="match status" value="1"/>
</dbReference>
<feature type="transmembrane region" description="Helical" evidence="1">
    <location>
        <begin position="20"/>
        <end position="38"/>
    </location>
</feature>
<organism evidence="3 4">
    <name type="scientific">Novosphingobium clariflavum</name>
    <dbReference type="NCBI Taxonomy" id="2029884"/>
    <lineage>
        <taxon>Bacteria</taxon>
        <taxon>Pseudomonadati</taxon>
        <taxon>Pseudomonadota</taxon>
        <taxon>Alphaproteobacteria</taxon>
        <taxon>Sphingomonadales</taxon>
        <taxon>Sphingomonadaceae</taxon>
        <taxon>Novosphingobium</taxon>
    </lineage>
</organism>
<proteinExistence type="predicted"/>
<dbReference type="SUPFAM" id="SSF53300">
    <property type="entry name" value="vWA-like"/>
    <property type="match status" value="1"/>
</dbReference>
<keyword evidence="4" id="KW-1185">Reference proteome</keyword>
<evidence type="ECO:0000313" key="3">
    <source>
        <dbReference type="EMBL" id="MFC0686937.1"/>
    </source>
</evidence>
<reference evidence="3 4" key="1">
    <citation type="submission" date="2024-09" db="EMBL/GenBank/DDBJ databases">
        <authorList>
            <person name="Sun Q."/>
            <person name="Mori K."/>
        </authorList>
    </citation>
    <scope>NUCLEOTIDE SEQUENCE [LARGE SCALE GENOMIC DNA]</scope>
    <source>
        <strain evidence="3 4">CICC 11035S</strain>
    </source>
</reference>
<gene>
    <name evidence="3" type="ORF">ACFFF8_20330</name>
</gene>
<dbReference type="Gene3D" id="3.40.50.410">
    <property type="entry name" value="von Willebrand factor, type A domain"/>
    <property type="match status" value="2"/>
</dbReference>
<accession>A0ABV6SE43</accession>
<evidence type="ECO:0000256" key="1">
    <source>
        <dbReference type="SAM" id="Phobius"/>
    </source>
</evidence>
<feature type="domain" description="Putative Flp pilus-assembly TadG-like N-terminal" evidence="2">
    <location>
        <begin position="17"/>
        <end position="61"/>
    </location>
</feature>
<name>A0ABV6SE43_9SPHN</name>
<protein>
    <submittedName>
        <fullName evidence="3">Pilus assembly protein TadG-related protein</fullName>
    </submittedName>
</protein>
<dbReference type="Proteomes" id="UP001589858">
    <property type="component" value="Unassembled WGS sequence"/>
</dbReference>
<keyword evidence="1" id="KW-0812">Transmembrane</keyword>
<dbReference type="InterPro" id="IPR036465">
    <property type="entry name" value="vWFA_dom_sf"/>
</dbReference>